<dbReference type="Pfam" id="PF00314">
    <property type="entry name" value="Thaumatin"/>
    <property type="match status" value="1"/>
</dbReference>
<dbReference type="PANTHER" id="PTHR31048">
    <property type="entry name" value="OS03G0233200 PROTEIN"/>
    <property type="match status" value="1"/>
</dbReference>
<accession>A0A7J0GI79</accession>
<reference evidence="2 3" key="1">
    <citation type="submission" date="2019-07" db="EMBL/GenBank/DDBJ databases">
        <title>De Novo Assembly of kiwifruit Actinidia rufa.</title>
        <authorList>
            <person name="Sugita-Konishi S."/>
            <person name="Sato K."/>
            <person name="Mori E."/>
            <person name="Abe Y."/>
            <person name="Kisaki G."/>
            <person name="Hamano K."/>
            <person name="Suezawa K."/>
            <person name="Otani M."/>
            <person name="Fukuda T."/>
            <person name="Manabe T."/>
            <person name="Gomi K."/>
            <person name="Tabuchi M."/>
            <person name="Akimitsu K."/>
            <person name="Kataoka I."/>
        </authorList>
    </citation>
    <scope>NUCLEOTIDE SEQUENCE [LARGE SCALE GENOMIC DNA]</scope>
    <source>
        <strain evidence="3">cv. Fuchu</strain>
    </source>
</reference>
<dbReference type="OrthoDB" id="430315at2759"/>
<dbReference type="Gene3D" id="2.60.110.10">
    <property type="entry name" value="Thaumatin"/>
    <property type="match status" value="1"/>
</dbReference>
<dbReference type="EMBL" id="BJWL01000021">
    <property type="protein sequence ID" value="GFZ10438.1"/>
    <property type="molecule type" value="Genomic_DNA"/>
</dbReference>
<protein>
    <submittedName>
        <fullName evidence="2">Pathogenesis-related thaumatin superfamily protein</fullName>
    </submittedName>
</protein>
<dbReference type="PROSITE" id="PS51367">
    <property type="entry name" value="THAUMATIN_2"/>
    <property type="match status" value="1"/>
</dbReference>
<dbReference type="CDD" id="cd09218">
    <property type="entry name" value="TLP-PA"/>
    <property type="match status" value="1"/>
</dbReference>
<proteinExistence type="predicted"/>
<dbReference type="PRINTS" id="PR00347">
    <property type="entry name" value="THAUMATIN"/>
</dbReference>
<dbReference type="FunFam" id="2.60.110.10:FF:000001">
    <property type="entry name" value="THAUMATIN-LIKE PROTEIN 1"/>
    <property type="match status" value="1"/>
</dbReference>
<feature type="chain" id="PRO_5029646035" evidence="1">
    <location>
        <begin position="25"/>
        <end position="285"/>
    </location>
</feature>
<evidence type="ECO:0000313" key="3">
    <source>
        <dbReference type="Proteomes" id="UP000585474"/>
    </source>
</evidence>
<dbReference type="PROSITE" id="PS00316">
    <property type="entry name" value="THAUMATIN_1"/>
    <property type="match status" value="1"/>
</dbReference>
<name>A0A7J0GI79_9ERIC</name>
<comment type="caution">
    <text evidence="2">The sequence shown here is derived from an EMBL/GenBank/DDBJ whole genome shotgun (WGS) entry which is preliminary data.</text>
</comment>
<dbReference type="Proteomes" id="UP000585474">
    <property type="component" value="Unassembled WGS sequence"/>
</dbReference>
<dbReference type="InterPro" id="IPR037176">
    <property type="entry name" value="Osmotin/thaumatin-like_sf"/>
</dbReference>
<gene>
    <name evidence="2" type="ORF">Acr_21g0010370</name>
</gene>
<dbReference type="SUPFAM" id="SSF49870">
    <property type="entry name" value="Osmotin, thaumatin-like protein"/>
    <property type="match status" value="1"/>
</dbReference>
<dbReference type="InterPro" id="IPR017949">
    <property type="entry name" value="Thaumatin_CS"/>
</dbReference>
<organism evidence="2 3">
    <name type="scientific">Actinidia rufa</name>
    <dbReference type="NCBI Taxonomy" id="165716"/>
    <lineage>
        <taxon>Eukaryota</taxon>
        <taxon>Viridiplantae</taxon>
        <taxon>Streptophyta</taxon>
        <taxon>Embryophyta</taxon>
        <taxon>Tracheophyta</taxon>
        <taxon>Spermatophyta</taxon>
        <taxon>Magnoliopsida</taxon>
        <taxon>eudicotyledons</taxon>
        <taxon>Gunneridae</taxon>
        <taxon>Pentapetalae</taxon>
        <taxon>asterids</taxon>
        <taxon>Ericales</taxon>
        <taxon>Actinidiaceae</taxon>
        <taxon>Actinidia</taxon>
    </lineage>
</organism>
<keyword evidence="3" id="KW-1185">Reference proteome</keyword>
<evidence type="ECO:0000313" key="2">
    <source>
        <dbReference type="EMBL" id="GFZ10438.1"/>
    </source>
</evidence>
<dbReference type="SMART" id="SM00205">
    <property type="entry name" value="THN"/>
    <property type="match status" value="1"/>
</dbReference>
<dbReference type="AlphaFoldDB" id="A0A7J0GI79"/>
<evidence type="ECO:0000256" key="1">
    <source>
        <dbReference type="SAM" id="SignalP"/>
    </source>
</evidence>
<keyword evidence="1" id="KW-0732">Signal</keyword>
<dbReference type="InterPro" id="IPR001938">
    <property type="entry name" value="Thaumatin"/>
</dbReference>
<feature type="signal peptide" evidence="1">
    <location>
        <begin position="1"/>
        <end position="24"/>
    </location>
</feature>
<sequence>MAQFGRLISLLSLAIPHIFISGIAQLPTTGFALQKGESKTITAPSSWGGRFWGRTLCSEDSAGKFSCVTGDCGSGELECAGNVAVPPATLAEFTLDGGGGLDFYDISLVDGYNLPMLVVPQGGTGANCSITGCAADLNGACPSELKVTSADGERVACKSACEAFQKPEYCCDGAYRTPDTCNPSPYSEVFKKACPLAYSYAYDDKTSTFTCAGADYDIIFCPPISTSQKSSSSEGHNPVSSTLPADSTMVYEGALAVSSASMCTHMLSLAVAVVAATWRLCHLFF</sequence>